<feature type="transmembrane region" description="Helical" evidence="1">
    <location>
        <begin position="188"/>
        <end position="221"/>
    </location>
</feature>
<gene>
    <name evidence="2" type="ORF">A0H81_03158</name>
</gene>
<keyword evidence="1" id="KW-0812">Transmembrane</keyword>
<evidence type="ECO:0000256" key="1">
    <source>
        <dbReference type="SAM" id="Phobius"/>
    </source>
</evidence>
<dbReference type="Proteomes" id="UP000092993">
    <property type="component" value="Unassembled WGS sequence"/>
</dbReference>
<keyword evidence="1" id="KW-1133">Transmembrane helix</keyword>
<reference evidence="2 3" key="1">
    <citation type="submission" date="2016-03" db="EMBL/GenBank/DDBJ databases">
        <title>Whole genome sequencing of Grifola frondosa 9006-11.</title>
        <authorList>
            <person name="Min B."/>
            <person name="Park H."/>
            <person name="Kim J.-G."/>
            <person name="Cho H."/>
            <person name="Oh Y.-L."/>
            <person name="Kong W.-S."/>
            <person name="Choi I.-G."/>
        </authorList>
    </citation>
    <scope>NUCLEOTIDE SEQUENCE [LARGE SCALE GENOMIC DNA]</scope>
    <source>
        <strain evidence="2 3">9006-11</strain>
    </source>
</reference>
<proteinExistence type="predicted"/>
<dbReference type="STRING" id="5627.A0A1C7MJK5"/>
<dbReference type="EMBL" id="LUGG01000003">
    <property type="protein sequence ID" value="OBZ77121.1"/>
    <property type="molecule type" value="Genomic_DNA"/>
</dbReference>
<dbReference type="OrthoDB" id="3219582at2759"/>
<feature type="transmembrane region" description="Helical" evidence="1">
    <location>
        <begin position="113"/>
        <end position="136"/>
    </location>
</feature>
<feature type="transmembrane region" description="Helical" evidence="1">
    <location>
        <begin position="72"/>
        <end position="93"/>
    </location>
</feature>
<keyword evidence="1" id="KW-0472">Membrane</keyword>
<feature type="transmembrane region" description="Helical" evidence="1">
    <location>
        <begin position="24"/>
        <end position="42"/>
    </location>
</feature>
<accession>A0A1C7MJK5</accession>
<evidence type="ECO:0000313" key="2">
    <source>
        <dbReference type="EMBL" id="OBZ77121.1"/>
    </source>
</evidence>
<organism evidence="2 3">
    <name type="scientific">Grifola frondosa</name>
    <name type="common">Maitake</name>
    <name type="synonym">Polyporus frondosus</name>
    <dbReference type="NCBI Taxonomy" id="5627"/>
    <lineage>
        <taxon>Eukaryota</taxon>
        <taxon>Fungi</taxon>
        <taxon>Dikarya</taxon>
        <taxon>Basidiomycota</taxon>
        <taxon>Agaricomycotina</taxon>
        <taxon>Agaricomycetes</taxon>
        <taxon>Polyporales</taxon>
        <taxon>Grifolaceae</taxon>
        <taxon>Grifola</taxon>
    </lineage>
</organism>
<comment type="caution">
    <text evidence="2">The sequence shown here is derived from an EMBL/GenBank/DDBJ whole genome shotgun (WGS) entry which is preliminary data.</text>
</comment>
<feature type="transmembrane region" description="Helical" evidence="1">
    <location>
        <begin position="148"/>
        <end position="168"/>
    </location>
</feature>
<sequence>MVPICLSLAPILRCETLTRLESGIILLPPALEIIFCLGLLWAKRGSNRKHTFLAAEGFSVRLELQWTLSGPLISSLGAASSIPIFLYTFFLFLFTNSELIPTLPQRLQKFAKYILLLFIPLIVASNELGSLFSISYRTLVGVGKSSTLVVGFTNELAMIFCIAFFRLYRALSHQRNIEEAPRSEVEAYLFRGLGWIVVGMKLGAIETVVGFAQGGFTVALIRRILRLLGRGCLIIGILKGVDTVEGFQITFRHVGGQNFDTESAFADREATYEKRDSGISLSPRRIAGSPNTFHSRFQFAEAPTLHLRRP</sequence>
<keyword evidence="3" id="KW-1185">Reference proteome</keyword>
<dbReference type="AlphaFoldDB" id="A0A1C7MJK5"/>
<protein>
    <submittedName>
        <fullName evidence="2">Uncharacterized protein</fullName>
    </submittedName>
</protein>
<name>A0A1C7MJK5_GRIFR</name>
<evidence type="ECO:0000313" key="3">
    <source>
        <dbReference type="Proteomes" id="UP000092993"/>
    </source>
</evidence>